<reference evidence="3" key="1">
    <citation type="submission" date="2021-07" db="EMBL/GenBank/DDBJ databases">
        <authorList>
            <person name="Catto M.A."/>
            <person name="Jacobson A."/>
            <person name="Kennedy G."/>
            <person name="Labadie P."/>
            <person name="Hunt B.G."/>
            <person name="Srinivasan R."/>
        </authorList>
    </citation>
    <scope>NUCLEOTIDE SEQUENCE</scope>
    <source>
        <strain evidence="3">PL_HMW_Pooled</strain>
        <tissue evidence="3">Head</tissue>
    </source>
</reference>
<evidence type="ECO:0000256" key="1">
    <source>
        <dbReference type="SAM" id="MobiDB-lite"/>
    </source>
</evidence>
<feature type="compositionally biased region" description="Pro residues" evidence="1">
    <location>
        <begin position="57"/>
        <end position="81"/>
    </location>
</feature>
<organism evidence="3 4">
    <name type="scientific">Frankliniella fusca</name>
    <dbReference type="NCBI Taxonomy" id="407009"/>
    <lineage>
        <taxon>Eukaryota</taxon>
        <taxon>Metazoa</taxon>
        <taxon>Ecdysozoa</taxon>
        <taxon>Arthropoda</taxon>
        <taxon>Hexapoda</taxon>
        <taxon>Insecta</taxon>
        <taxon>Pterygota</taxon>
        <taxon>Neoptera</taxon>
        <taxon>Paraneoptera</taxon>
        <taxon>Thysanoptera</taxon>
        <taxon>Terebrantia</taxon>
        <taxon>Thripoidea</taxon>
        <taxon>Thripidae</taxon>
        <taxon>Frankliniella</taxon>
    </lineage>
</organism>
<proteinExistence type="predicted"/>
<dbReference type="Pfam" id="PF01607">
    <property type="entry name" value="CBM_14"/>
    <property type="match status" value="2"/>
</dbReference>
<evidence type="ECO:0000313" key="4">
    <source>
        <dbReference type="Proteomes" id="UP001219518"/>
    </source>
</evidence>
<dbReference type="SUPFAM" id="SSF57625">
    <property type="entry name" value="Invertebrate chitin-binding proteins"/>
    <property type="match status" value="2"/>
</dbReference>
<feature type="domain" description="Chitin-binding type-2" evidence="2">
    <location>
        <begin position="176"/>
        <end position="235"/>
    </location>
</feature>
<dbReference type="InterPro" id="IPR036508">
    <property type="entry name" value="Chitin-bd_dom_sf"/>
</dbReference>
<feature type="region of interest" description="Disordered" evidence="1">
    <location>
        <begin position="32"/>
        <end position="85"/>
    </location>
</feature>
<gene>
    <name evidence="3" type="ORF">KUF71_002197</name>
</gene>
<dbReference type="Gene3D" id="2.170.140.10">
    <property type="entry name" value="Chitin binding domain"/>
    <property type="match status" value="1"/>
</dbReference>
<dbReference type="GO" id="GO:0008061">
    <property type="term" value="F:chitin binding"/>
    <property type="evidence" value="ECO:0007669"/>
    <property type="project" value="InterPro"/>
</dbReference>
<reference evidence="3" key="2">
    <citation type="journal article" date="2023" name="BMC Genomics">
        <title>Pest status, molecular evolution, and epigenetic factors derived from the genome assembly of Frankliniella fusca, a thysanopteran phytovirus vector.</title>
        <authorList>
            <person name="Catto M.A."/>
            <person name="Labadie P.E."/>
            <person name="Jacobson A.L."/>
            <person name="Kennedy G.G."/>
            <person name="Srinivasan R."/>
            <person name="Hunt B.G."/>
        </authorList>
    </citation>
    <scope>NUCLEOTIDE SEQUENCE</scope>
    <source>
        <strain evidence="3">PL_HMW_Pooled</strain>
    </source>
</reference>
<dbReference type="AlphaFoldDB" id="A0AAE1HM88"/>
<accession>A0AAE1HM88</accession>
<keyword evidence="4" id="KW-1185">Reference proteome</keyword>
<dbReference type="PROSITE" id="PS50940">
    <property type="entry name" value="CHIT_BIND_II"/>
    <property type="match status" value="2"/>
</dbReference>
<evidence type="ECO:0000313" key="3">
    <source>
        <dbReference type="EMBL" id="KAK3923788.1"/>
    </source>
</evidence>
<dbReference type="EMBL" id="JAHWGI010001149">
    <property type="protein sequence ID" value="KAK3923788.1"/>
    <property type="molecule type" value="Genomic_DNA"/>
</dbReference>
<feature type="domain" description="Chitin-binding type-2" evidence="2">
    <location>
        <begin position="95"/>
        <end position="152"/>
    </location>
</feature>
<sequence>MGHCPPQHGTPPYGRDKDGVCLMAVSVGVLQASPVGDDGPVPVLSSAAPSDVSPSEDPLPPSVAPTDAPSPAPSSPVPSSPVPSTTVPADLSCMLEACPSGAAALVPSTCRCQAYFACDAQGGVTKRLCKPWENFHPTKRACVFWDQVDCTWPASITTRAPPATTQAPPVPGCAFVPECPATGSSKQGIPCPDSCGSYIQCKNGKWTKENCWLKGKFDIDSNKCVTWPWKAKCAA</sequence>
<name>A0AAE1HM88_9NEOP</name>
<dbReference type="GO" id="GO:0005576">
    <property type="term" value="C:extracellular region"/>
    <property type="evidence" value="ECO:0007669"/>
    <property type="project" value="InterPro"/>
</dbReference>
<comment type="caution">
    <text evidence="3">The sequence shown here is derived from an EMBL/GenBank/DDBJ whole genome shotgun (WGS) entry which is preliminary data.</text>
</comment>
<evidence type="ECO:0000259" key="2">
    <source>
        <dbReference type="PROSITE" id="PS50940"/>
    </source>
</evidence>
<dbReference type="Proteomes" id="UP001219518">
    <property type="component" value="Unassembled WGS sequence"/>
</dbReference>
<protein>
    <submittedName>
        <fullName evidence="3">Lysine-specific histone demethylase 2</fullName>
    </submittedName>
</protein>
<dbReference type="InterPro" id="IPR002557">
    <property type="entry name" value="Chitin-bd_dom"/>
</dbReference>